<keyword evidence="4 8" id="KW-0812">Transmembrane</keyword>
<keyword evidence="5" id="KW-0201">Cytochrome c-type biogenesis</keyword>
<evidence type="ECO:0000256" key="8">
    <source>
        <dbReference type="SAM" id="Phobius"/>
    </source>
</evidence>
<evidence type="ECO:0000313" key="11">
    <source>
        <dbReference type="Proteomes" id="UP000637695"/>
    </source>
</evidence>
<dbReference type="GO" id="GO:0015232">
    <property type="term" value="F:heme transmembrane transporter activity"/>
    <property type="evidence" value="ECO:0007669"/>
    <property type="project" value="InterPro"/>
</dbReference>
<dbReference type="InterPro" id="IPR002541">
    <property type="entry name" value="Cyt_c_assembly"/>
</dbReference>
<dbReference type="RefSeq" id="WP_188880593.1">
    <property type="nucleotide sequence ID" value="NZ_BMOY01000002.1"/>
</dbReference>
<reference evidence="10" key="1">
    <citation type="journal article" date="2014" name="Int. J. Syst. Evol. Microbiol.">
        <title>Complete genome sequence of Corynebacterium casei LMG S-19264T (=DSM 44701T), isolated from a smear-ripened cheese.</title>
        <authorList>
            <consortium name="US DOE Joint Genome Institute (JGI-PGF)"/>
            <person name="Walter F."/>
            <person name="Albersmeier A."/>
            <person name="Kalinowski J."/>
            <person name="Ruckert C."/>
        </authorList>
    </citation>
    <scope>NUCLEOTIDE SEQUENCE</scope>
    <source>
        <strain evidence="10">JCM 18487</strain>
    </source>
</reference>
<dbReference type="InterPro" id="IPR003557">
    <property type="entry name" value="Cyt_c_biogenesis_CcmC"/>
</dbReference>
<comment type="caution">
    <text evidence="10">The sequence shown here is derived from an EMBL/GenBank/DDBJ whole genome shotgun (WGS) entry which is preliminary data.</text>
</comment>
<evidence type="ECO:0000256" key="7">
    <source>
        <dbReference type="ARBA" id="ARBA00023136"/>
    </source>
</evidence>
<dbReference type="Pfam" id="PF01578">
    <property type="entry name" value="Cytochrom_C_asm"/>
    <property type="match status" value="1"/>
</dbReference>
<reference evidence="10" key="2">
    <citation type="submission" date="2020-09" db="EMBL/GenBank/DDBJ databases">
        <authorList>
            <person name="Sun Q."/>
            <person name="Ohkuma M."/>
        </authorList>
    </citation>
    <scope>NUCLEOTIDE SEQUENCE</scope>
    <source>
        <strain evidence="10">JCM 18487</strain>
    </source>
</reference>
<feature type="transmembrane region" description="Helical" evidence="8">
    <location>
        <begin position="90"/>
        <end position="110"/>
    </location>
</feature>
<dbReference type="InterPro" id="IPR045062">
    <property type="entry name" value="Cyt_c_biogenesis_CcsA/CcmC"/>
</dbReference>
<evidence type="ECO:0000256" key="2">
    <source>
        <dbReference type="ARBA" id="ARBA00005840"/>
    </source>
</evidence>
<feature type="transmembrane region" description="Helical" evidence="8">
    <location>
        <begin position="122"/>
        <end position="140"/>
    </location>
</feature>
<dbReference type="GO" id="GO:0005886">
    <property type="term" value="C:plasma membrane"/>
    <property type="evidence" value="ECO:0007669"/>
    <property type="project" value="TreeGrafter"/>
</dbReference>
<keyword evidence="11" id="KW-1185">Reference proteome</keyword>
<feature type="transmembrane region" description="Helical" evidence="8">
    <location>
        <begin position="197"/>
        <end position="215"/>
    </location>
</feature>
<accession>A0A917K0H9</accession>
<dbReference type="PRINTS" id="PR01386">
    <property type="entry name" value="CCMCBIOGNSIS"/>
</dbReference>
<dbReference type="Proteomes" id="UP000637695">
    <property type="component" value="Unassembled WGS sequence"/>
</dbReference>
<gene>
    <name evidence="10" type="ORF">GCM10010885_01730</name>
</gene>
<evidence type="ECO:0000256" key="6">
    <source>
        <dbReference type="ARBA" id="ARBA00022989"/>
    </source>
</evidence>
<evidence type="ECO:0000313" key="10">
    <source>
        <dbReference type="EMBL" id="GGI95709.1"/>
    </source>
</evidence>
<evidence type="ECO:0000256" key="3">
    <source>
        <dbReference type="ARBA" id="ARBA00016463"/>
    </source>
</evidence>
<sequence length="238" mass="27123">MEKHRADARRRPRVGWFLAAAGALAAVVWADLYLALIASPPEENMGDLVRIMYFHVPCAWVALFAFFVSFIAAGMYLWRRNTGWDSLAVSSAEIGLCFTTLALITGALWARPVWGAWWTWDPRLTTTLILWFLYAGYFLLRGSLDGRERRARVSAVYGVIAFLDVPVVHMSVTWWRSIHPAVVSSQGIHMPPGMADALWMGLCTWMAVYALLLTVRYRMERQRERVERLVARVRAQTS</sequence>
<evidence type="ECO:0000256" key="1">
    <source>
        <dbReference type="ARBA" id="ARBA00004141"/>
    </source>
</evidence>
<dbReference type="GO" id="GO:0017004">
    <property type="term" value="P:cytochrome complex assembly"/>
    <property type="evidence" value="ECO:0007669"/>
    <property type="project" value="UniProtKB-KW"/>
</dbReference>
<protein>
    <recommendedName>
        <fullName evidence="3">Heme exporter protein C</fullName>
    </recommendedName>
</protein>
<dbReference type="PANTHER" id="PTHR30071">
    <property type="entry name" value="HEME EXPORTER PROTEIN C"/>
    <property type="match status" value="1"/>
</dbReference>
<feature type="transmembrane region" description="Helical" evidence="8">
    <location>
        <begin position="54"/>
        <end position="78"/>
    </location>
</feature>
<evidence type="ECO:0000256" key="4">
    <source>
        <dbReference type="ARBA" id="ARBA00022692"/>
    </source>
</evidence>
<organism evidence="10 11">
    <name type="scientific">Alicyclobacillus cellulosilyticus</name>
    <dbReference type="NCBI Taxonomy" id="1003997"/>
    <lineage>
        <taxon>Bacteria</taxon>
        <taxon>Bacillati</taxon>
        <taxon>Bacillota</taxon>
        <taxon>Bacilli</taxon>
        <taxon>Bacillales</taxon>
        <taxon>Alicyclobacillaceae</taxon>
        <taxon>Alicyclobacillus</taxon>
    </lineage>
</organism>
<feature type="transmembrane region" description="Helical" evidence="8">
    <location>
        <begin position="152"/>
        <end position="177"/>
    </location>
</feature>
<proteinExistence type="inferred from homology"/>
<comment type="subcellular location">
    <subcellularLocation>
        <location evidence="1">Membrane</location>
        <topology evidence="1">Multi-pass membrane protein</topology>
    </subcellularLocation>
</comment>
<dbReference type="AlphaFoldDB" id="A0A917K0H9"/>
<comment type="similarity">
    <text evidence="2">Belongs to the CcmC/CycZ/HelC family.</text>
</comment>
<evidence type="ECO:0000256" key="5">
    <source>
        <dbReference type="ARBA" id="ARBA00022748"/>
    </source>
</evidence>
<evidence type="ECO:0000259" key="9">
    <source>
        <dbReference type="Pfam" id="PF01578"/>
    </source>
</evidence>
<keyword evidence="7 8" id="KW-0472">Membrane</keyword>
<name>A0A917K0H9_9BACL</name>
<dbReference type="GO" id="GO:0020037">
    <property type="term" value="F:heme binding"/>
    <property type="evidence" value="ECO:0007669"/>
    <property type="project" value="InterPro"/>
</dbReference>
<dbReference type="EMBL" id="BMOY01000002">
    <property type="protein sequence ID" value="GGI95709.1"/>
    <property type="molecule type" value="Genomic_DNA"/>
</dbReference>
<dbReference type="PANTHER" id="PTHR30071:SF1">
    <property type="entry name" value="CYTOCHROME B_B6 PROTEIN-RELATED"/>
    <property type="match status" value="1"/>
</dbReference>
<feature type="domain" description="Cytochrome c assembly protein" evidence="9">
    <location>
        <begin position="32"/>
        <end position="178"/>
    </location>
</feature>
<keyword evidence="6 8" id="KW-1133">Transmembrane helix</keyword>